<evidence type="ECO:0000256" key="1">
    <source>
        <dbReference type="SAM" id="Phobius"/>
    </source>
</evidence>
<evidence type="ECO:0000313" key="2">
    <source>
        <dbReference type="EMBL" id="OKY78290.1"/>
    </source>
</evidence>
<name>A0A1Q6DV77_METT1</name>
<dbReference type="AlphaFoldDB" id="A0A1Q6DV77"/>
<keyword evidence="3" id="KW-1185">Reference proteome</keyword>
<keyword evidence="1" id="KW-0812">Transmembrane</keyword>
<accession>A0A1Q6DV77</accession>
<comment type="caution">
    <text evidence="2">The sequence shown here is derived from an EMBL/GenBank/DDBJ whole genome shotgun (WGS) entry which is preliminary data.</text>
</comment>
<dbReference type="STRING" id="1903181.BTN85_0778"/>
<dbReference type="Proteomes" id="UP000185744">
    <property type="component" value="Unassembled WGS sequence"/>
</dbReference>
<organism evidence="2 3">
    <name type="scientific">Methanohalarchaeum thermophilum</name>
    <dbReference type="NCBI Taxonomy" id="1903181"/>
    <lineage>
        <taxon>Archaea</taxon>
        <taxon>Methanobacteriati</taxon>
        <taxon>Methanobacteriota</taxon>
        <taxon>Methanonatronarchaeia</taxon>
        <taxon>Methanonatronarchaeales</taxon>
        <taxon>Methanonatronarchaeaceae</taxon>
        <taxon>Candidatus Methanohalarchaeum</taxon>
    </lineage>
</organism>
<dbReference type="InParanoid" id="A0A1Q6DV77"/>
<keyword evidence="1" id="KW-1133">Transmembrane helix</keyword>
<feature type="transmembrane region" description="Helical" evidence="1">
    <location>
        <begin position="127"/>
        <end position="147"/>
    </location>
</feature>
<dbReference type="EMBL" id="MSDW01000001">
    <property type="protein sequence ID" value="OKY78290.1"/>
    <property type="molecule type" value="Genomic_DNA"/>
</dbReference>
<sequence length="160" mass="17503">MISIISFPLIQADSGNSVKSVKIDDITTLKDVNYQGNGHYILKISSEFSQPIKIGDPLSGASSNGVHRVPFKKVVLDKGENTVRYEVSVYEGKSMLSIATSRATYNIVRGQDRSMDLIEDYNAKTTAAAGITGCVGSFLILSMIAYVRKSKKPKKPERLL</sequence>
<gene>
    <name evidence="2" type="ORF">BTN85_0778</name>
</gene>
<protein>
    <submittedName>
        <fullName evidence="2">Spindle-shaped haloviruses associated protein</fullName>
    </submittedName>
</protein>
<dbReference type="InterPro" id="IPR058376">
    <property type="entry name" value="DUF8063"/>
</dbReference>
<reference evidence="2" key="1">
    <citation type="submission" date="2016-12" db="EMBL/GenBank/DDBJ databases">
        <title>Discovery of methanogenic haloarchaea.</title>
        <authorList>
            <person name="Sorokin D.Y."/>
            <person name="Makarova K.S."/>
            <person name="Abbas B."/>
            <person name="Ferrer M."/>
            <person name="Golyshin P.N."/>
        </authorList>
    </citation>
    <scope>NUCLEOTIDE SEQUENCE [LARGE SCALE GENOMIC DNA]</scope>
    <source>
        <strain evidence="2">HMET1</strain>
    </source>
</reference>
<keyword evidence="1" id="KW-0472">Membrane</keyword>
<dbReference type="Pfam" id="PF26259">
    <property type="entry name" value="DUF8063"/>
    <property type="match status" value="1"/>
</dbReference>
<proteinExistence type="predicted"/>
<evidence type="ECO:0000313" key="3">
    <source>
        <dbReference type="Proteomes" id="UP000185744"/>
    </source>
</evidence>